<organism evidence="1 2">
    <name type="scientific">Papaver atlanticum</name>
    <dbReference type="NCBI Taxonomy" id="357466"/>
    <lineage>
        <taxon>Eukaryota</taxon>
        <taxon>Viridiplantae</taxon>
        <taxon>Streptophyta</taxon>
        <taxon>Embryophyta</taxon>
        <taxon>Tracheophyta</taxon>
        <taxon>Spermatophyta</taxon>
        <taxon>Magnoliopsida</taxon>
        <taxon>Ranunculales</taxon>
        <taxon>Papaveraceae</taxon>
        <taxon>Papaveroideae</taxon>
        <taxon>Papaver</taxon>
    </lineage>
</organism>
<accession>A0AAD4RUB1</accession>
<dbReference type="AlphaFoldDB" id="A0AAD4RUB1"/>
<comment type="caution">
    <text evidence="1">The sequence shown here is derived from an EMBL/GenBank/DDBJ whole genome shotgun (WGS) entry which is preliminary data.</text>
</comment>
<dbReference type="Proteomes" id="UP001202328">
    <property type="component" value="Unassembled WGS sequence"/>
</dbReference>
<gene>
    <name evidence="1" type="ORF">MKW98_030639</name>
</gene>
<reference evidence="1" key="1">
    <citation type="submission" date="2022-04" db="EMBL/GenBank/DDBJ databases">
        <title>A functionally conserved STORR gene fusion in Papaver species that diverged 16.8 million years ago.</title>
        <authorList>
            <person name="Catania T."/>
        </authorList>
    </citation>
    <scope>NUCLEOTIDE SEQUENCE</scope>
    <source>
        <strain evidence="1">S-188037</strain>
    </source>
</reference>
<sequence length="92" mass="10401">MCVAFGVDGSFMSPFSLRSDNVYSSLMSQVVPPTICWTENCSIPALTIPGLRVDLAWFQCSPYSKRQFTKPLLEKANIFQLVKGCLAKFWMR</sequence>
<name>A0AAD4RUB1_9MAGN</name>
<keyword evidence="2" id="KW-1185">Reference proteome</keyword>
<proteinExistence type="predicted"/>
<evidence type="ECO:0000313" key="1">
    <source>
        <dbReference type="EMBL" id="KAI3830476.1"/>
    </source>
</evidence>
<dbReference type="EMBL" id="JAJJMB010018262">
    <property type="protein sequence ID" value="KAI3830476.1"/>
    <property type="molecule type" value="Genomic_DNA"/>
</dbReference>
<evidence type="ECO:0000313" key="2">
    <source>
        <dbReference type="Proteomes" id="UP001202328"/>
    </source>
</evidence>
<protein>
    <submittedName>
        <fullName evidence="1">Uncharacterized protein</fullName>
    </submittedName>
</protein>